<evidence type="ECO:0000256" key="12">
    <source>
        <dbReference type="SAM" id="MobiDB-lite"/>
    </source>
</evidence>
<dbReference type="InterPro" id="IPR022754">
    <property type="entry name" value="DNA_pol_III_gamma-3"/>
</dbReference>
<organism evidence="14 15">
    <name type="scientific">Candidatus Avacidaminococcus intestinavium</name>
    <dbReference type="NCBI Taxonomy" id="2840684"/>
    <lineage>
        <taxon>Bacteria</taxon>
        <taxon>Bacillati</taxon>
        <taxon>Bacillota</taxon>
        <taxon>Negativicutes</taxon>
        <taxon>Acidaminococcales</taxon>
        <taxon>Acidaminococcaceae</taxon>
        <taxon>Acidaminococcaceae incertae sedis</taxon>
        <taxon>Candidatus Avacidaminococcus</taxon>
    </lineage>
</organism>
<evidence type="ECO:0000256" key="9">
    <source>
        <dbReference type="ARBA" id="ARBA00022840"/>
    </source>
</evidence>
<comment type="caution">
    <text evidence="14">The sequence shown here is derived from an EMBL/GenBank/DDBJ whole genome shotgun (WGS) entry which is preliminary data.</text>
</comment>
<dbReference type="NCBIfam" id="NF004046">
    <property type="entry name" value="PRK05563.1"/>
    <property type="match status" value="1"/>
</dbReference>
<keyword evidence="8" id="KW-0862">Zinc</keyword>
<dbReference type="PANTHER" id="PTHR11669">
    <property type="entry name" value="REPLICATION FACTOR C / DNA POLYMERASE III GAMMA-TAU SUBUNIT"/>
    <property type="match status" value="1"/>
</dbReference>
<dbReference type="FunFam" id="1.10.8.60:FF:000013">
    <property type="entry name" value="DNA polymerase III subunit gamma/tau"/>
    <property type="match status" value="1"/>
</dbReference>
<reference evidence="14" key="2">
    <citation type="journal article" date="2021" name="PeerJ">
        <title>Extensive microbial diversity within the chicken gut microbiome revealed by metagenomics and culture.</title>
        <authorList>
            <person name="Gilroy R."/>
            <person name="Ravi A."/>
            <person name="Getino M."/>
            <person name="Pursley I."/>
            <person name="Horton D.L."/>
            <person name="Alikhan N.F."/>
            <person name="Baker D."/>
            <person name="Gharbi K."/>
            <person name="Hall N."/>
            <person name="Watson M."/>
            <person name="Adriaenssens E.M."/>
            <person name="Foster-Nyarko E."/>
            <person name="Jarju S."/>
            <person name="Secka A."/>
            <person name="Antonio M."/>
            <person name="Oren A."/>
            <person name="Chaudhuri R.R."/>
            <person name="La Ragione R."/>
            <person name="Hildebrand F."/>
            <person name="Pallen M.J."/>
        </authorList>
    </citation>
    <scope>NUCLEOTIDE SEQUENCE</scope>
    <source>
        <strain evidence="14">CHK160-1198</strain>
    </source>
</reference>
<keyword evidence="3 14" id="KW-0808">Transferase</keyword>
<evidence type="ECO:0000256" key="11">
    <source>
        <dbReference type="ARBA" id="ARBA00049244"/>
    </source>
</evidence>
<dbReference type="InterPro" id="IPR001270">
    <property type="entry name" value="ClpA/B"/>
</dbReference>
<evidence type="ECO:0000313" key="15">
    <source>
        <dbReference type="Proteomes" id="UP000824099"/>
    </source>
</evidence>
<evidence type="ECO:0000256" key="1">
    <source>
        <dbReference type="ARBA" id="ARBA00006360"/>
    </source>
</evidence>
<evidence type="ECO:0000256" key="8">
    <source>
        <dbReference type="ARBA" id="ARBA00022833"/>
    </source>
</evidence>
<keyword evidence="10" id="KW-0239">DNA-directed DNA polymerase</keyword>
<dbReference type="InterPro" id="IPR045085">
    <property type="entry name" value="HLD_clamp_pol_III_gamma_tau"/>
</dbReference>
<feature type="region of interest" description="Disordered" evidence="12">
    <location>
        <begin position="404"/>
        <end position="428"/>
    </location>
</feature>
<dbReference type="InterPro" id="IPR012763">
    <property type="entry name" value="DNA_pol_III_sug/sutau_N"/>
</dbReference>
<gene>
    <name evidence="14" type="primary">dnaX</name>
    <name evidence="14" type="ORF">IAB06_07470</name>
</gene>
<dbReference type="SMART" id="SM00382">
    <property type="entry name" value="AAA"/>
    <property type="match status" value="1"/>
</dbReference>
<dbReference type="FunFam" id="3.40.50.300:FF:000014">
    <property type="entry name" value="DNA polymerase III subunit gamma/tau"/>
    <property type="match status" value="1"/>
</dbReference>
<dbReference type="PRINTS" id="PR00300">
    <property type="entry name" value="CLPPROTEASEA"/>
</dbReference>
<dbReference type="Pfam" id="PF12169">
    <property type="entry name" value="DNA_pol3_gamma3"/>
    <property type="match status" value="1"/>
</dbReference>
<dbReference type="Gene3D" id="1.10.8.60">
    <property type="match status" value="1"/>
</dbReference>
<dbReference type="Proteomes" id="UP000824099">
    <property type="component" value="Unassembled WGS sequence"/>
</dbReference>
<keyword evidence="9" id="KW-0067">ATP-binding</keyword>
<dbReference type="PANTHER" id="PTHR11669:SF0">
    <property type="entry name" value="PROTEIN STICHEL-LIKE 2"/>
    <property type="match status" value="1"/>
</dbReference>
<dbReference type="Pfam" id="PF13177">
    <property type="entry name" value="DNA_pol3_delta2"/>
    <property type="match status" value="1"/>
</dbReference>
<keyword evidence="5" id="KW-0235">DNA replication</keyword>
<dbReference type="SUPFAM" id="SSF52540">
    <property type="entry name" value="P-loop containing nucleoside triphosphate hydrolases"/>
    <property type="match status" value="1"/>
</dbReference>
<dbReference type="GO" id="GO:0006261">
    <property type="term" value="P:DNA-templated DNA replication"/>
    <property type="evidence" value="ECO:0007669"/>
    <property type="project" value="TreeGrafter"/>
</dbReference>
<dbReference type="GO" id="GO:0046872">
    <property type="term" value="F:metal ion binding"/>
    <property type="evidence" value="ECO:0007669"/>
    <property type="project" value="UniProtKB-KW"/>
</dbReference>
<dbReference type="InterPro" id="IPR050238">
    <property type="entry name" value="DNA_Rep/Repair_Clamp_Loader"/>
</dbReference>
<dbReference type="InterPro" id="IPR027417">
    <property type="entry name" value="P-loop_NTPase"/>
</dbReference>
<evidence type="ECO:0000256" key="3">
    <source>
        <dbReference type="ARBA" id="ARBA00022679"/>
    </source>
</evidence>
<dbReference type="AlphaFoldDB" id="A0A9D1MR08"/>
<dbReference type="NCBIfam" id="TIGR02397">
    <property type="entry name" value="dnaX_nterm"/>
    <property type="match status" value="1"/>
</dbReference>
<accession>A0A9D1MR08</accession>
<dbReference type="CDD" id="cd00009">
    <property type="entry name" value="AAA"/>
    <property type="match status" value="1"/>
</dbReference>
<dbReference type="EMBL" id="DVNI01000128">
    <property type="protein sequence ID" value="HIU64854.1"/>
    <property type="molecule type" value="Genomic_DNA"/>
</dbReference>
<evidence type="ECO:0000259" key="13">
    <source>
        <dbReference type="SMART" id="SM00382"/>
    </source>
</evidence>
<evidence type="ECO:0000256" key="2">
    <source>
        <dbReference type="ARBA" id="ARBA00012417"/>
    </source>
</evidence>
<dbReference type="Gene3D" id="1.20.272.10">
    <property type="match status" value="1"/>
</dbReference>
<reference evidence="14" key="1">
    <citation type="submission" date="2020-10" db="EMBL/GenBank/DDBJ databases">
        <authorList>
            <person name="Gilroy R."/>
        </authorList>
    </citation>
    <scope>NUCLEOTIDE SEQUENCE</scope>
    <source>
        <strain evidence="14">CHK160-1198</strain>
    </source>
</reference>
<comment type="similarity">
    <text evidence="1">Belongs to the DnaX/STICHEL family.</text>
</comment>
<dbReference type="CDD" id="cd18137">
    <property type="entry name" value="HLD_clamp_pol_III_gamma_tau"/>
    <property type="match status" value="1"/>
</dbReference>
<keyword evidence="6" id="KW-0479">Metal-binding</keyword>
<dbReference type="InterPro" id="IPR003593">
    <property type="entry name" value="AAA+_ATPase"/>
</dbReference>
<dbReference type="SUPFAM" id="SSF48019">
    <property type="entry name" value="post-AAA+ oligomerization domain-like"/>
    <property type="match status" value="1"/>
</dbReference>
<dbReference type="Gene3D" id="3.40.50.300">
    <property type="entry name" value="P-loop containing nucleotide triphosphate hydrolases"/>
    <property type="match status" value="1"/>
</dbReference>
<evidence type="ECO:0000256" key="7">
    <source>
        <dbReference type="ARBA" id="ARBA00022741"/>
    </source>
</evidence>
<dbReference type="Pfam" id="PF22608">
    <property type="entry name" value="DNAX_ATPase_lid"/>
    <property type="match status" value="1"/>
</dbReference>
<dbReference type="GO" id="GO:0003887">
    <property type="term" value="F:DNA-directed DNA polymerase activity"/>
    <property type="evidence" value="ECO:0007669"/>
    <property type="project" value="UniProtKB-KW"/>
</dbReference>
<keyword evidence="4 14" id="KW-0548">Nucleotidyltransferase</keyword>
<keyword evidence="7" id="KW-0547">Nucleotide-binding</keyword>
<evidence type="ECO:0000256" key="5">
    <source>
        <dbReference type="ARBA" id="ARBA00022705"/>
    </source>
</evidence>
<sequence length="564" mass="62249">MNYVALYRRFRPQNFEGLVGQDHIRTTLTHALAMGKIAHAYLFTGPRGTGKTSTARIMAKALNCELGPTAEPCNKCENCLRATEGSSMDIFEIDAASNRGIDEIRQLREKVAFAPVNGRYKIYIIDEVHMMTNDAFNALLKTLEEPPAHVIFILATTEPHKIPATIHSRCQRFDFHRVNVEEIADHLAKIAEQSGIGYEKEALRLIAMQADGGLRDALSLLDQCAVLAKTVTAQSVRDVLGIVGREDLRKLVRAVGRNDLPQALAALQDLLLQGKDVKQILAEMSDYLRAVLLFLSAPNYEEIYLTETQEELALSADKYTVPRLIAAQQRLHKAMEEAKWAVRDKIAAELCIVDLCAEDGNSLRALETRIEKLEKLLREKPVQQVSVSVSSLSPQVATRNVPVTTGNAQKVKESRENQQPSLPKPVETVTDGTIKTAHTQVTTQETAMAPNDITDGKELWQKALQRIKADKKMSLHACASCGNVASFDGVKMVLAFQVAYSCERMKRADYKAMVETILSDVAKASVAIECVVGSGEVAVKQTDKQLDPSVKKALEVFGGKLEKI</sequence>
<dbReference type="GO" id="GO:0009360">
    <property type="term" value="C:DNA polymerase III complex"/>
    <property type="evidence" value="ECO:0007669"/>
    <property type="project" value="InterPro"/>
</dbReference>
<dbReference type="GO" id="GO:0005524">
    <property type="term" value="F:ATP binding"/>
    <property type="evidence" value="ECO:0007669"/>
    <property type="project" value="UniProtKB-KW"/>
</dbReference>
<evidence type="ECO:0000256" key="4">
    <source>
        <dbReference type="ARBA" id="ARBA00022695"/>
    </source>
</evidence>
<comment type="catalytic activity">
    <reaction evidence="11">
        <text>DNA(n) + a 2'-deoxyribonucleoside 5'-triphosphate = DNA(n+1) + diphosphate</text>
        <dbReference type="Rhea" id="RHEA:22508"/>
        <dbReference type="Rhea" id="RHEA-COMP:17339"/>
        <dbReference type="Rhea" id="RHEA-COMP:17340"/>
        <dbReference type="ChEBI" id="CHEBI:33019"/>
        <dbReference type="ChEBI" id="CHEBI:61560"/>
        <dbReference type="ChEBI" id="CHEBI:173112"/>
        <dbReference type="EC" id="2.7.7.7"/>
    </reaction>
</comment>
<feature type="domain" description="AAA+ ATPase" evidence="13">
    <location>
        <begin position="37"/>
        <end position="179"/>
    </location>
</feature>
<protein>
    <recommendedName>
        <fullName evidence="2">DNA-directed DNA polymerase</fullName>
        <ecNumber evidence="2">2.7.7.7</ecNumber>
    </recommendedName>
</protein>
<evidence type="ECO:0000313" key="14">
    <source>
        <dbReference type="EMBL" id="HIU64854.1"/>
    </source>
</evidence>
<evidence type="ECO:0000256" key="6">
    <source>
        <dbReference type="ARBA" id="ARBA00022723"/>
    </source>
</evidence>
<dbReference type="InterPro" id="IPR008921">
    <property type="entry name" value="DNA_pol3_clamp-load_cplx_C"/>
</dbReference>
<dbReference type="EC" id="2.7.7.7" evidence="2"/>
<name>A0A9D1MR08_9FIRM</name>
<proteinExistence type="inferred from homology"/>
<dbReference type="GO" id="GO:0003677">
    <property type="term" value="F:DNA binding"/>
    <property type="evidence" value="ECO:0007669"/>
    <property type="project" value="InterPro"/>
</dbReference>
<evidence type="ECO:0000256" key="10">
    <source>
        <dbReference type="ARBA" id="ARBA00022932"/>
    </source>
</evidence>